<protein>
    <submittedName>
        <fullName evidence="2">Uncharacterized protein</fullName>
    </submittedName>
</protein>
<sequence>MGGVWLDTLANEEHGRDIAIATFSYVEDSLPPFIWSLQKLCVHRMVRMHELPDDNTPTMEFGVGDRGGDGVPVSTRGACGSRG</sequence>
<evidence type="ECO:0000313" key="2">
    <source>
        <dbReference type="EMBL" id="RRT53923.1"/>
    </source>
</evidence>
<reference evidence="2 3" key="1">
    <citation type="journal article" date="2014" name="Agronomy (Basel)">
        <title>A Draft Genome Sequence for Ensete ventricosum, the Drought-Tolerant Tree Against Hunger.</title>
        <authorList>
            <person name="Harrison J."/>
            <person name="Moore K.A."/>
            <person name="Paszkiewicz K."/>
            <person name="Jones T."/>
            <person name="Grant M."/>
            <person name="Ambacheew D."/>
            <person name="Muzemil S."/>
            <person name="Studholme D.J."/>
        </authorList>
    </citation>
    <scope>NUCLEOTIDE SEQUENCE [LARGE SCALE GENOMIC DNA]</scope>
</reference>
<dbReference type="Proteomes" id="UP000287651">
    <property type="component" value="Unassembled WGS sequence"/>
</dbReference>
<proteinExistence type="predicted"/>
<evidence type="ECO:0000313" key="3">
    <source>
        <dbReference type="Proteomes" id="UP000287651"/>
    </source>
</evidence>
<dbReference type="EMBL" id="AMZH03010869">
    <property type="protein sequence ID" value="RRT53923.1"/>
    <property type="molecule type" value="Genomic_DNA"/>
</dbReference>
<feature type="region of interest" description="Disordered" evidence="1">
    <location>
        <begin position="53"/>
        <end position="83"/>
    </location>
</feature>
<comment type="caution">
    <text evidence="2">The sequence shown here is derived from an EMBL/GenBank/DDBJ whole genome shotgun (WGS) entry which is preliminary data.</text>
</comment>
<accession>A0A426YQB4</accession>
<gene>
    <name evidence="2" type="ORF">B296_00039105</name>
</gene>
<organism evidence="2 3">
    <name type="scientific">Ensete ventricosum</name>
    <name type="common">Abyssinian banana</name>
    <name type="synonym">Musa ensete</name>
    <dbReference type="NCBI Taxonomy" id="4639"/>
    <lineage>
        <taxon>Eukaryota</taxon>
        <taxon>Viridiplantae</taxon>
        <taxon>Streptophyta</taxon>
        <taxon>Embryophyta</taxon>
        <taxon>Tracheophyta</taxon>
        <taxon>Spermatophyta</taxon>
        <taxon>Magnoliopsida</taxon>
        <taxon>Liliopsida</taxon>
        <taxon>Zingiberales</taxon>
        <taxon>Musaceae</taxon>
        <taxon>Ensete</taxon>
    </lineage>
</organism>
<dbReference type="AlphaFoldDB" id="A0A426YQB4"/>
<evidence type="ECO:0000256" key="1">
    <source>
        <dbReference type="SAM" id="MobiDB-lite"/>
    </source>
</evidence>
<name>A0A426YQB4_ENSVE</name>